<keyword evidence="3" id="KW-1185">Reference proteome</keyword>
<accession>Q4FM27</accession>
<reference evidence="2 3" key="1">
    <citation type="journal article" date="2005" name="Science">
        <title>Genome streamlining in a cosmopolitan oceanic bacterium.</title>
        <authorList>
            <person name="Giovannoni S.J."/>
            <person name="Tripp H.J."/>
            <person name="Givan S."/>
            <person name="Podar M."/>
            <person name="Vergin K.L."/>
            <person name="Baptista D."/>
            <person name="Bibbs L."/>
            <person name="Eads J."/>
            <person name="Richardson T.H."/>
            <person name="Noordewier M."/>
            <person name="Rappe M.S."/>
            <person name="Short J.M."/>
            <person name="Carrington J.C."/>
            <person name="Mathur E.J."/>
        </authorList>
    </citation>
    <scope>NUCLEOTIDE SEQUENCE [LARGE SCALE GENOMIC DNA]</scope>
    <source>
        <strain evidence="2 3">HTCC1062</strain>
    </source>
</reference>
<dbReference type="EMBL" id="CP000084">
    <property type="protein sequence ID" value="AAZ21761.1"/>
    <property type="molecule type" value="Genomic_DNA"/>
</dbReference>
<feature type="transmembrane region" description="Helical" evidence="1">
    <location>
        <begin position="67"/>
        <end position="90"/>
    </location>
</feature>
<dbReference type="Proteomes" id="UP000002528">
    <property type="component" value="Chromosome"/>
</dbReference>
<feature type="transmembrane region" description="Helical" evidence="1">
    <location>
        <begin position="442"/>
        <end position="462"/>
    </location>
</feature>
<feature type="transmembrane region" description="Helical" evidence="1">
    <location>
        <begin position="7"/>
        <end position="30"/>
    </location>
</feature>
<feature type="transmembrane region" description="Helical" evidence="1">
    <location>
        <begin position="232"/>
        <end position="255"/>
    </location>
</feature>
<dbReference type="eggNOG" id="COG0168">
    <property type="taxonomic scope" value="Bacteria"/>
</dbReference>
<dbReference type="OrthoDB" id="8478125at2"/>
<dbReference type="KEGG" id="pub:SAR11_0950"/>
<feature type="transmembrane region" description="Helical" evidence="1">
    <location>
        <begin position="317"/>
        <end position="339"/>
    </location>
</feature>
<gene>
    <name evidence="2" type="ordered locus">SAR11_0950</name>
</gene>
<dbReference type="HOGENOM" id="CLU_030708_0_1_5"/>
<feature type="transmembrane region" description="Helical" evidence="1">
    <location>
        <begin position="36"/>
        <end position="55"/>
    </location>
</feature>
<evidence type="ECO:0000313" key="2">
    <source>
        <dbReference type="EMBL" id="AAZ21761.1"/>
    </source>
</evidence>
<proteinExistence type="predicted"/>
<keyword evidence="1" id="KW-0812">Transmembrane</keyword>
<sequence>MKYFKLIYLSVFFGIVSILAFFNITYSYYLNLYLNLNTYIFTFIVSILLTILFYYSKNNDEKKITIYDKILTILLGYFLLPLVISIPFYFSIYNLTFVNAFFESISGFTSTGFTIFNNINHIDQSLILWRSASQWIGGLYFLFSIILLIDIFDHSFKKSLTNFLSFNKSETFKQAFKIFLFYSLITLSIFIILSLFDIRLFNSLNLAMTIISSGGFLPSNNLSNILVNNSQVIIISTLLLSSFFSIFLIYNLIFTKNHNLNFFNEDIHLLFYFLFLLIIFFVFLNFENNFSELFLSLTSSISNVGFSLNNSSNNLSFVFLILVIIGGSFFSTSSGIRFLKIYSLFKYSINEILSYSRPKNIYINKHLFSKDTFKLDEIYKYFLSVIVFIISLLILTFLLTLSEIDFESSFKLSILTIMNTVNSSMFGLADFSFYDLHFITKYYLIFFMIIGRLELLTLLIICKKFLFKN</sequence>
<evidence type="ECO:0000313" key="3">
    <source>
        <dbReference type="Proteomes" id="UP000002528"/>
    </source>
</evidence>
<name>Q4FM27_PELUB</name>
<dbReference type="GeneID" id="66295440"/>
<protein>
    <submittedName>
        <fullName evidence="2">TrkH-like cation transport protein</fullName>
    </submittedName>
</protein>
<dbReference type="PANTHER" id="PTHR32024">
    <property type="entry name" value="TRK SYSTEM POTASSIUM UPTAKE PROTEIN TRKG-RELATED"/>
    <property type="match status" value="1"/>
</dbReference>
<dbReference type="PANTHER" id="PTHR32024:SF2">
    <property type="entry name" value="TRK SYSTEM POTASSIUM UPTAKE PROTEIN TRKG-RELATED"/>
    <property type="match status" value="1"/>
</dbReference>
<organism evidence="2 3">
    <name type="scientific">Pelagibacter ubique (strain HTCC1062)</name>
    <dbReference type="NCBI Taxonomy" id="335992"/>
    <lineage>
        <taxon>Bacteria</taxon>
        <taxon>Pseudomonadati</taxon>
        <taxon>Pseudomonadota</taxon>
        <taxon>Alphaproteobacteria</taxon>
        <taxon>Candidatus Pelagibacterales</taxon>
        <taxon>Candidatus Pelagibacteraceae</taxon>
        <taxon>Candidatus Pelagibacter</taxon>
    </lineage>
</organism>
<keyword evidence="1" id="KW-0472">Membrane</keyword>
<dbReference type="AlphaFoldDB" id="Q4FM27"/>
<feature type="transmembrane region" description="Helical" evidence="1">
    <location>
        <begin position="378"/>
        <end position="401"/>
    </location>
</feature>
<dbReference type="STRING" id="335992.SAR11_0950"/>
<keyword evidence="1" id="KW-1133">Transmembrane helix</keyword>
<feature type="transmembrane region" description="Helical" evidence="1">
    <location>
        <begin position="176"/>
        <end position="196"/>
    </location>
</feature>
<feature type="transmembrane region" description="Helical" evidence="1">
    <location>
        <begin position="137"/>
        <end position="156"/>
    </location>
</feature>
<dbReference type="RefSeq" id="WP_011282063.1">
    <property type="nucleotide sequence ID" value="NC_007205.1"/>
</dbReference>
<evidence type="ECO:0000256" key="1">
    <source>
        <dbReference type="SAM" id="Phobius"/>
    </source>
</evidence>
<feature type="transmembrane region" description="Helical" evidence="1">
    <location>
        <begin position="267"/>
        <end position="286"/>
    </location>
</feature>